<evidence type="ECO:0000313" key="4">
    <source>
        <dbReference type="Proteomes" id="UP000565441"/>
    </source>
</evidence>
<organism evidence="3 4">
    <name type="scientific">Tricholomella constricta</name>
    <dbReference type="NCBI Taxonomy" id="117010"/>
    <lineage>
        <taxon>Eukaryota</taxon>
        <taxon>Fungi</taxon>
        <taxon>Dikarya</taxon>
        <taxon>Basidiomycota</taxon>
        <taxon>Agaricomycotina</taxon>
        <taxon>Agaricomycetes</taxon>
        <taxon>Agaricomycetidae</taxon>
        <taxon>Agaricales</taxon>
        <taxon>Tricholomatineae</taxon>
        <taxon>Lyophyllaceae</taxon>
        <taxon>Tricholomella</taxon>
    </lineage>
</organism>
<reference evidence="3 4" key="1">
    <citation type="journal article" date="2020" name="ISME J.">
        <title>Uncovering the hidden diversity of litter-decomposition mechanisms in mushroom-forming fungi.</title>
        <authorList>
            <person name="Floudas D."/>
            <person name="Bentzer J."/>
            <person name="Ahren D."/>
            <person name="Johansson T."/>
            <person name="Persson P."/>
            <person name="Tunlid A."/>
        </authorList>
    </citation>
    <scope>NUCLEOTIDE SEQUENCE [LARGE SCALE GENOMIC DNA]</scope>
    <source>
        <strain evidence="3 4">CBS 661.87</strain>
    </source>
</reference>
<keyword evidence="4" id="KW-1185">Reference proteome</keyword>
<proteinExistence type="predicted"/>
<accession>A0A8H5HR40</accession>
<dbReference type="EMBL" id="JAACJP010000001">
    <property type="protein sequence ID" value="KAF5387902.1"/>
    <property type="molecule type" value="Genomic_DNA"/>
</dbReference>
<evidence type="ECO:0000259" key="2">
    <source>
        <dbReference type="Pfam" id="PF26053"/>
    </source>
</evidence>
<dbReference type="PANTHER" id="PTHR46310">
    <property type="entry name" value="AMIDASE 1"/>
    <property type="match status" value="1"/>
</dbReference>
<name>A0A8H5HR40_9AGAR</name>
<sequence length="669" mass="73103">MRAYLRNISQRLAVISLACVLVAATAVVVDIDASGTILRLHDGLPYYIPHLPLMTVDPNKHSGLLAGFTPVTSLRAAYSPITKAYLESQLTMYRTIDDVWSDQFLEALFITYDGQSTGFFDDDAEKWLESIGLTHLYVSNNIRYPILKTLRVSQLTTGPSAGPYITTPSHTSGHLDLHSVYRLHKDDYETFLYGVIPNPDGGWTQTNIVLEGSDVQYIPVPSRVSLLTKALPLSGTRFGLKDIFDAQGVPTGAGSLAYARVHPSADENAPSLQRLLDLGAMMVGKTRTSQFAHGAAPWEYLDIPYSWNPRGDGHLTASASSSGSACAIAGYEWLEFTVGSDTRGSVRKPAAHVGAYGMRPSHGSLDLTGVVTLSEEMDTAGFFSRDPQLFAEIGRTWYLESPVKVKRTTIRFPRKLLYPTEHFPVQNPAAQVLYDNFAAALQKHFKITKVPLNFTEALLPHFPDGDFSEFHRASNTLVEYRSWVSVGKPLVEKHEQLFGGETPKFDPRSKQMFARAASLTEDDFAAAVSLRRAFSDFVAADVLKIDTKSCSDAIFMYDAGTGGIPSYRAEDYNAMLPPTQSLLMAPPAVGGAAPLNFYTAVGSMAGLPEVTVPLGQVEYFSQVSQQVEMLPVAVQLVAHRGCDEILLDLVKKLGVKGVLGAVKTGKETF</sequence>
<dbReference type="SUPFAM" id="SSF75304">
    <property type="entry name" value="Amidase signature (AS) enzymes"/>
    <property type="match status" value="1"/>
</dbReference>
<gene>
    <name evidence="3" type="ORF">D9615_000817</name>
</gene>
<evidence type="ECO:0000259" key="1">
    <source>
        <dbReference type="Pfam" id="PF01425"/>
    </source>
</evidence>
<feature type="domain" description="Amidase" evidence="1">
    <location>
        <begin position="229"/>
        <end position="386"/>
    </location>
</feature>
<dbReference type="InterPro" id="IPR023631">
    <property type="entry name" value="Amidase_dom"/>
</dbReference>
<evidence type="ECO:0008006" key="5">
    <source>
        <dbReference type="Google" id="ProtNLM"/>
    </source>
</evidence>
<dbReference type="Pfam" id="PF01425">
    <property type="entry name" value="Amidase"/>
    <property type="match status" value="1"/>
</dbReference>
<evidence type="ECO:0000313" key="3">
    <source>
        <dbReference type="EMBL" id="KAF5387902.1"/>
    </source>
</evidence>
<protein>
    <recommendedName>
        <fullName evidence="5">Amidase domain-containing protein</fullName>
    </recommendedName>
</protein>
<feature type="domain" description="Scytalone dehydratase-like protein Arp1 N-terminal" evidence="2">
    <location>
        <begin position="52"/>
        <end position="172"/>
    </location>
</feature>
<dbReference type="InterPro" id="IPR036928">
    <property type="entry name" value="AS_sf"/>
</dbReference>
<dbReference type="OrthoDB" id="5423360at2759"/>
<dbReference type="Pfam" id="PF26053">
    <property type="entry name" value="DUF8016"/>
    <property type="match status" value="1"/>
</dbReference>
<dbReference type="Proteomes" id="UP000565441">
    <property type="component" value="Unassembled WGS sequence"/>
</dbReference>
<dbReference type="InterPro" id="IPR058329">
    <property type="entry name" value="Arp1_N"/>
</dbReference>
<dbReference type="AlphaFoldDB" id="A0A8H5HR40"/>
<dbReference type="PANTHER" id="PTHR46310:SF7">
    <property type="entry name" value="AMIDASE 1"/>
    <property type="match status" value="1"/>
</dbReference>
<comment type="caution">
    <text evidence="3">The sequence shown here is derived from an EMBL/GenBank/DDBJ whole genome shotgun (WGS) entry which is preliminary data.</text>
</comment>
<dbReference type="Gene3D" id="3.90.1300.10">
    <property type="entry name" value="Amidase signature (AS) domain"/>
    <property type="match status" value="1"/>
</dbReference>